<gene>
    <name evidence="2" type="ORF">I4I81_18445</name>
</gene>
<evidence type="ECO:0000313" key="2">
    <source>
        <dbReference type="EMBL" id="MBW0136232.1"/>
    </source>
</evidence>
<sequence>MDTSRQRVLARGGTRRGRPGAAVERPPVETVTAAYVELARTRVVLGAQELEAQLATRFGLPADDELLLDAGDEAMLDPSSPITLLAPEVVVHAPELMAGAVLTHRLTAEEREGGFLVLDVDLAGFVRVPAPHVGDEHLDVDDVDGELSWIGPEDWLAALPADALLAVRVTADGGVELSVLDADPVVPPDLLARVRTAYEAELDSPDEPGLPVSAENLVLGARVADRAVFASPVPPLSELAAAAGLERRGPEFAHAESVWAAGEEADRHWRLIDRLGTDGAATTALEALDLLADPAGDPGTLRRALELLQEPDVLVAVTEELLVDGDAERLAAYVVLADRMVAAAGTSPRAAVARWMAAAAAERDGRVLDAESHLRAACSEAEGWPFVEDRLAWYESDRGHAAAATGRWRSIGTPDDDPDLAFAARAASGLGAEPGRNEPCWCGSGRKYKQCHSGRPMSPPLAERVGWLWRKSIAYLERRGGTAEEDLIDYASWRAGDAGDLDAAYVDPFTADAALHEGGWFAQFLTERGPLLPADEAALGASWLDADRALYEVLAVRPGDGLDVRDRRGGEAVTITERTASTTVEVGALLCARAVPDGGGGHRFVGAVLPVPPAAESDLRELLDVGDPSPLLAWAATHLPLTPAPT</sequence>
<dbReference type="InterPro" id="IPR004027">
    <property type="entry name" value="SEC_C_motif"/>
</dbReference>
<dbReference type="Pfam" id="PF02810">
    <property type="entry name" value="SEC-C"/>
    <property type="match status" value="1"/>
</dbReference>
<name>A0ABS6UVM2_9PSEU</name>
<comment type="caution">
    <text evidence="2">The sequence shown here is derived from an EMBL/GenBank/DDBJ whole genome shotgun (WGS) entry which is preliminary data.</text>
</comment>
<organism evidence="2 3">
    <name type="scientific">Pseudonocardia abyssalis</name>
    <dbReference type="NCBI Taxonomy" id="2792008"/>
    <lineage>
        <taxon>Bacteria</taxon>
        <taxon>Bacillati</taxon>
        <taxon>Actinomycetota</taxon>
        <taxon>Actinomycetes</taxon>
        <taxon>Pseudonocardiales</taxon>
        <taxon>Pseudonocardiaceae</taxon>
        <taxon>Pseudonocardia</taxon>
    </lineage>
</organism>
<dbReference type="RefSeq" id="WP_218616222.1">
    <property type="nucleotide sequence ID" value="NZ_JADQDK010000001.1"/>
</dbReference>
<reference evidence="2 3" key="1">
    <citation type="submission" date="2020-11" db="EMBL/GenBank/DDBJ databases">
        <title>Pseudonocardia abyssalis sp. nov. and Pseudonocardia oceani sp. nov., description and phylogenomic analysis of two novel actinomycetes isolated from the deep Southern Ocean.</title>
        <authorList>
            <person name="Parra J."/>
        </authorList>
    </citation>
    <scope>NUCLEOTIDE SEQUENCE [LARGE SCALE GENOMIC DNA]</scope>
    <source>
        <strain evidence="2 3">KRD-168</strain>
    </source>
</reference>
<protein>
    <submittedName>
        <fullName evidence="2">SEC-C domain-containing protein</fullName>
    </submittedName>
</protein>
<keyword evidence="3" id="KW-1185">Reference proteome</keyword>
<dbReference type="EMBL" id="JADQDK010000001">
    <property type="protein sequence ID" value="MBW0136232.1"/>
    <property type="molecule type" value="Genomic_DNA"/>
</dbReference>
<dbReference type="Proteomes" id="UP000694287">
    <property type="component" value="Unassembled WGS sequence"/>
</dbReference>
<feature type="region of interest" description="Disordered" evidence="1">
    <location>
        <begin position="1"/>
        <end position="23"/>
    </location>
</feature>
<evidence type="ECO:0000256" key="1">
    <source>
        <dbReference type="SAM" id="MobiDB-lite"/>
    </source>
</evidence>
<evidence type="ECO:0000313" key="3">
    <source>
        <dbReference type="Proteomes" id="UP000694287"/>
    </source>
</evidence>
<proteinExistence type="predicted"/>
<accession>A0ABS6UVM2</accession>